<proteinExistence type="predicted"/>
<dbReference type="InterPro" id="IPR055100">
    <property type="entry name" value="GNAT_LYC1-like"/>
</dbReference>
<dbReference type="PANTHER" id="PTHR34815:SF2">
    <property type="entry name" value="N-ACETYLTRANSFERASE DOMAIN-CONTAINING PROTEIN"/>
    <property type="match status" value="1"/>
</dbReference>
<feature type="non-terminal residue" evidence="2">
    <location>
        <position position="375"/>
    </location>
</feature>
<dbReference type="Proteomes" id="UP000030108">
    <property type="component" value="Unassembled WGS sequence"/>
</dbReference>
<sequence>MPLEQLVIKPATPAQAHEAVRRNASHWGARVGITVDGYVKLFAIFQQEAFARDGRLKTWQVDSGRLRTFSFSSVTCCFYASCQILTREVLILQPGQSSPTSSFGHAISSVFVPPEHRGKGYANQFMSLMHSVLAPHRYPNPLKAPTVTDHPSSISVLYSAVGDYYARCIPSEGESGWTLQKSLVTTWPLSNVEIPSSKGSSAPIELLSESDVTSTLDSDDSLIPADLLELQKKDPTKTYFAFVPTAPLNAYSIIISKLSPGALSNPPWGAKISGTSDFMTWAYIRHPGLKLAITRLRASQDSFPVLLNAALQVARDMKCESIEAWNVPEHLAEIARAAGGETAEREVNRSAFKWYGHESSSKVENADVIWALDER</sequence>
<feature type="domain" description="LYC1 C-terminal" evidence="1">
    <location>
        <begin position="195"/>
        <end position="374"/>
    </location>
</feature>
<dbReference type="AlphaFoldDB" id="A0A0A1UHV1"/>
<protein>
    <recommendedName>
        <fullName evidence="1">LYC1 C-terminal domain-containing protein</fullName>
    </recommendedName>
</protein>
<dbReference type="PANTHER" id="PTHR34815">
    <property type="entry name" value="LYSINE ACETYLTRANSFERASE"/>
    <property type="match status" value="1"/>
</dbReference>
<gene>
    <name evidence="2" type="ORF">RSOL_260840</name>
</gene>
<evidence type="ECO:0000313" key="3">
    <source>
        <dbReference type="Proteomes" id="UP000030108"/>
    </source>
</evidence>
<accession>A0A0A1UHV1</accession>
<evidence type="ECO:0000259" key="1">
    <source>
        <dbReference type="Pfam" id="PF22998"/>
    </source>
</evidence>
<reference evidence="3" key="1">
    <citation type="journal article" date="2014" name="Genome Announc.">
        <title>Draft genome sequence of the plant-pathogenic soil fungus Rhizoctonia solani anastomosis group 3 strain Rhs1AP.</title>
        <authorList>
            <person name="Cubeta M.A."/>
            <person name="Thomas E."/>
            <person name="Dean R.A."/>
            <person name="Jabaji S."/>
            <person name="Neate S.M."/>
            <person name="Tavantzis S."/>
            <person name="Toda T."/>
            <person name="Vilgalys R."/>
            <person name="Bharathan N."/>
            <person name="Fedorova-Abrams N."/>
            <person name="Pakala S.B."/>
            <person name="Pakala S.M."/>
            <person name="Zafar N."/>
            <person name="Joardar V."/>
            <person name="Losada L."/>
            <person name="Nierman W.C."/>
        </authorList>
    </citation>
    <scope>NUCLEOTIDE SEQUENCE [LARGE SCALE GENOMIC DNA]</scope>
    <source>
        <strain evidence="3">AG-3</strain>
    </source>
</reference>
<evidence type="ECO:0000313" key="2">
    <source>
        <dbReference type="EMBL" id="EUC58509.1"/>
    </source>
</evidence>
<name>A0A0A1UHV1_9AGAM</name>
<dbReference type="OrthoDB" id="2020070at2759"/>
<dbReference type="Pfam" id="PF22998">
    <property type="entry name" value="GNAT_LYC1-like"/>
    <property type="match status" value="1"/>
</dbReference>
<comment type="caution">
    <text evidence="2">The sequence shown here is derived from an EMBL/GenBank/DDBJ whole genome shotgun (WGS) entry which is preliminary data.</text>
</comment>
<organism evidence="2 3">
    <name type="scientific">Rhizoctonia solani AG-3 Rhs1AP</name>
    <dbReference type="NCBI Taxonomy" id="1086054"/>
    <lineage>
        <taxon>Eukaryota</taxon>
        <taxon>Fungi</taxon>
        <taxon>Dikarya</taxon>
        <taxon>Basidiomycota</taxon>
        <taxon>Agaricomycotina</taxon>
        <taxon>Agaricomycetes</taxon>
        <taxon>Cantharellales</taxon>
        <taxon>Ceratobasidiaceae</taxon>
        <taxon>Rhizoctonia</taxon>
    </lineage>
</organism>
<dbReference type="InterPro" id="IPR053013">
    <property type="entry name" value="LAT"/>
</dbReference>
<dbReference type="EMBL" id="JATN01000321">
    <property type="protein sequence ID" value="EUC58509.1"/>
    <property type="molecule type" value="Genomic_DNA"/>
</dbReference>